<feature type="region of interest" description="Disordered" evidence="1">
    <location>
        <begin position="211"/>
        <end position="245"/>
    </location>
</feature>
<feature type="compositionally biased region" description="Polar residues" evidence="1">
    <location>
        <begin position="407"/>
        <end position="423"/>
    </location>
</feature>
<evidence type="ECO:0000313" key="2">
    <source>
        <dbReference type="EMBL" id="KAF2396756.1"/>
    </source>
</evidence>
<dbReference type="GO" id="GO:0007059">
    <property type="term" value="P:chromosome segregation"/>
    <property type="evidence" value="ECO:0007669"/>
    <property type="project" value="InterPro"/>
</dbReference>
<dbReference type="PANTHER" id="PTHR14778:SF2">
    <property type="entry name" value="KINETOCHORE-ASSOCIATED PROTEIN DSN1 HOMOLOG"/>
    <property type="match status" value="1"/>
</dbReference>
<evidence type="ECO:0000313" key="3">
    <source>
        <dbReference type="Proteomes" id="UP000799640"/>
    </source>
</evidence>
<protein>
    <submittedName>
        <fullName evidence="2">Uncharacterized protein</fullName>
    </submittedName>
</protein>
<gene>
    <name evidence="2" type="ORF">EJ06DRAFT_170400</name>
</gene>
<dbReference type="AlphaFoldDB" id="A0A6G1HLM0"/>
<dbReference type="PANTHER" id="PTHR14778">
    <property type="entry name" value="KINETOCHORE-ASSOCIATED PROTEIN DSN1 HOMOLOG"/>
    <property type="match status" value="1"/>
</dbReference>
<dbReference type="EMBL" id="ML996705">
    <property type="protein sequence ID" value="KAF2396756.1"/>
    <property type="molecule type" value="Genomic_DNA"/>
</dbReference>
<evidence type="ECO:0000256" key="1">
    <source>
        <dbReference type="SAM" id="MobiDB-lite"/>
    </source>
</evidence>
<dbReference type="Proteomes" id="UP000799640">
    <property type="component" value="Unassembled WGS sequence"/>
</dbReference>
<keyword evidence="3" id="KW-1185">Reference proteome</keyword>
<feature type="region of interest" description="Disordered" evidence="1">
    <location>
        <begin position="386"/>
        <end position="425"/>
    </location>
</feature>
<feature type="compositionally biased region" description="Polar residues" evidence="1">
    <location>
        <begin position="228"/>
        <end position="237"/>
    </location>
</feature>
<dbReference type="OrthoDB" id="3364649at2759"/>
<sequence>MTALLTRSPLQSLSMSSSQRATRRSTRHVFDDDDPPPAKRTKLDGASAMPPPAKKANGRAAAATSKRKNQYDEDEDGFKFTRARSKKAQPRDEAPTVPEPKPAKTAPARTKRKAGPATLEDEAVAPPVAPPVAEPTGRRRSARLSGDKVVEPPVPVRRPKKTLPTSPEGSPPPTTNGLEVDKQREGTKIALPFADTPVIRRNKEMRDKIKTKNRRSSTGMRGRRASSLIESGTSNGGQFRASDRALSAPPRGAAIRELDANFGGLAVPHADVEASEFYKHIEQSLPEPRRMKQLLTWCGARALPEKVRGGMSDLHENLAVESARHIQEELLRDFANKSEMSNWFDRDTTPKVIVKTPNPRNIQNAAKIEELEAEIQRLQDEKRTWESLLKSSSQPPLPPSTDPISASALSESQTPHLSLLTNPTPAPLPRLQSLSTSLEQHIDAFASGIHRLSAFRTAADATGYEILDAAVRRLEARQKAAAQAAGTAGVSGARVLGALGKALGERGM</sequence>
<dbReference type="GO" id="GO:0000444">
    <property type="term" value="C:MIS12/MIND type complex"/>
    <property type="evidence" value="ECO:0007669"/>
    <property type="project" value="InterPro"/>
</dbReference>
<feature type="compositionally biased region" description="Low complexity" evidence="1">
    <location>
        <begin position="54"/>
        <end position="64"/>
    </location>
</feature>
<reference evidence="2" key="1">
    <citation type="journal article" date="2020" name="Stud. Mycol.">
        <title>101 Dothideomycetes genomes: a test case for predicting lifestyles and emergence of pathogens.</title>
        <authorList>
            <person name="Haridas S."/>
            <person name="Albert R."/>
            <person name="Binder M."/>
            <person name="Bloem J."/>
            <person name="Labutti K."/>
            <person name="Salamov A."/>
            <person name="Andreopoulos B."/>
            <person name="Baker S."/>
            <person name="Barry K."/>
            <person name="Bills G."/>
            <person name="Bluhm B."/>
            <person name="Cannon C."/>
            <person name="Castanera R."/>
            <person name="Culley D."/>
            <person name="Daum C."/>
            <person name="Ezra D."/>
            <person name="Gonzalez J."/>
            <person name="Henrissat B."/>
            <person name="Kuo A."/>
            <person name="Liang C."/>
            <person name="Lipzen A."/>
            <person name="Lutzoni F."/>
            <person name="Magnuson J."/>
            <person name="Mondo S."/>
            <person name="Nolan M."/>
            <person name="Ohm R."/>
            <person name="Pangilinan J."/>
            <person name="Park H.-J."/>
            <person name="Ramirez L."/>
            <person name="Alfaro M."/>
            <person name="Sun H."/>
            <person name="Tritt A."/>
            <person name="Yoshinaga Y."/>
            <person name="Zwiers L.-H."/>
            <person name="Turgeon B."/>
            <person name="Goodwin S."/>
            <person name="Spatafora J."/>
            <person name="Crous P."/>
            <person name="Grigoriev I."/>
        </authorList>
    </citation>
    <scope>NUCLEOTIDE SEQUENCE</scope>
    <source>
        <strain evidence="2">CBS 262.69</strain>
    </source>
</reference>
<feature type="compositionally biased region" description="Low complexity" evidence="1">
    <location>
        <begin position="8"/>
        <end position="20"/>
    </location>
</feature>
<proteinExistence type="predicted"/>
<name>A0A6G1HLM0_9PEZI</name>
<dbReference type="GO" id="GO:0051301">
    <property type="term" value="P:cell division"/>
    <property type="evidence" value="ECO:0007669"/>
    <property type="project" value="InterPro"/>
</dbReference>
<accession>A0A6G1HLM0</accession>
<dbReference type="Pfam" id="PF08202">
    <property type="entry name" value="MIS13"/>
    <property type="match status" value="1"/>
</dbReference>
<organism evidence="2 3">
    <name type="scientific">Trichodelitschia bisporula</name>
    <dbReference type="NCBI Taxonomy" id="703511"/>
    <lineage>
        <taxon>Eukaryota</taxon>
        <taxon>Fungi</taxon>
        <taxon>Dikarya</taxon>
        <taxon>Ascomycota</taxon>
        <taxon>Pezizomycotina</taxon>
        <taxon>Dothideomycetes</taxon>
        <taxon>Dothideomycetes incertae sedis</taxon>
        <taxon>Phaeotrichales</taxon>
        <taxon>Phaeotrichaceae</taxon>
        <taxon>Trichodelitschia</taxon>
    </lineage>
</organism>
<dbReference type="InterPro" id="IPR013218">
    <property type="entry name" value="Dsn1/Mis13"/>
</dbReference>
<feature type="region of interest" description="Disordered" evidence="1">
    <location>
        <begin position="1"/>
        <end position="189"/>
    </location>
</feature>